<feature type="disulfide bond" evidence="17">
    <location>
        <begin position="206"/>
        <end position="231"/>
    </location>
</feature>
<feature type="binding site" description="axial binding residue" evidence="15">
    <location>
        <position position="199"/>
    </location>
    <ligand>
        <name>heme b</name>
        <dbReference type="ChEBI" id="CHEBI:60344"/>
    </ligand>
    <ligandPart>
        <name>Fe</name>
        <dbReference type="ChEBI" id="CHEBI:18248"/>
    </ligandPart>
</feature>
<evidence type="ECO:0000256" key="2">
    <source>
        <dbReference type="ARBA" id="ARBA00002322"/>
    </source>
</evidence>
<evidence type="ECO:0000256" key="1">
    <source>
        <dbReference type="ARBA" id="ARBA00000189"/>
    </source>
</evidence>
<feature type="binding site" evidence="15">
    <location>
        <position position="81"/>
    </location>
    <ligand>
        <name>Ca(2+)</name>
        <dbReference type="ChEBI" id="CHEBI:29108"/>
        <label>1</label>
    </ligand>
</feature>
<dbReference type="GO" id="GO:0005576">
    <property type="term" value="C:extracellular region"/>
    <property type="evidence" value="ECO:0007669"/>
    <property type="project" value="UniProtKB-SubCell"/>
</dbReference>
<keyword evidence="6 18" id="KW-0349">Heme</keyword>
<keyword evidence="9 18" id="KW-0560">Oxidoreductase</keyword>
<feature type="disulfide bond" evidence="17">
    <location>
        <begin position="126"/>
        <end position="322"/>
    </location>
</feature>
<dbReference type="AlphaFoldDB" id="A0A2P2LJA6"/>
<name>A0A2P2LJA6_RHIMU</name>
<dbReference type="InterPro" id="IPR019793">
    <property type="entry name" value="Peroxidases_heam-ligand_BS"/>
</dbReference>
<comment type="function">
    <text evidence="2">Removal of H(2)O(2), oxidation of toxic reductants, biosynthesis and degradation of lignin, suberization, auxin catabolism, response to environmental stresses such as wounding, pathogen attack and oxidative stress. These functions might be dependent on each isozyme/isoform in each plant tissue.</text>
</comment>
<dbReference type="PROSITE" id="PS00436">
    <property type="entry name" value="PEROXIDASE_2"/>
    <property type="match status" value="1"/>
</dbReference>
<comment type="similarity">
    <text evidence="3">Belongs to the peroxidase family. Ascorbate peroxidase subfamily.</text>
</comment>
<feature type="binding site" evidence="15">
    <location>
        <position position="93"/>
    </location>
    <ligand>
        <name>Ca(2+)</name>
        <dbReference type="ChEBI" id="CHEBI:29108"/>
        <label>1</label>
    </ligand>
</feature>
<evidence type="ECO:0000256" key="16">
    <source>
        <dbReference type="PIRSR" id="PIRSR600823-4"/>
    </source>
</evidence>
<dbReference type="Pfam" id="PF00141">
    <property type="entry name" value="peroxidase"/>
    <property type="match status" value="1"/>
</dbReference>
<feature type="disulfide bond" evidence="17">
    <location>
        <begin position="73"/>
        <end position="78"/>
    </location>
</feature>
<dbReference type="FunFam" id="1.10.420.10:FF:000001">
    <property type="entry name" value="Peroxidase"/>
    <property type="match status" value="1"/>
</dbReference>
<evidence type="ECO:0000256" key="10">
    <source>
        <dbReference type="ARBA" id="ARBA00023004"/>
    </source>
</evidence>
<feature type="chain" id="PRO_5015020736" description="Peroxidase" evidence="18">
    <location>
        <begin position="30"/>
        <end position="326"/>
    </location>
</feature>
<evidence type="ECO:0000256" key="12">
    <source>
        <dbReference type="ARBA" id="ARBA00023180"/>
    </source>
</evidence>
<dbReference type="FunFam" id="1.10.520.10:FF:000009">
    <property type="entry name" value="Peroxidase"/>
    <property type="match status" value="1"/>
</dbReference>
<evidence type="ECO:0000256" key="14">
    <source>
        <dbReference type="PIRSR" id="PIRSR600823-2"/>
    </source>
</evidence>
<feature type="binding site" evidence="15">
    <location>
        <position position="77"/>
    </location>
    <ligand>
        <name>Ca(2+)</name>
        <dbReference type="ChEBI" id="CHEBI:29108"/>
        <label>1</label>
    </ligand>
</feature>
<keyword evidence="8 15" id="KW-0106">Calcium</keyword>
<keyword evidence="18" id="KW-0376">Hydrogen peroxide</keyword>
<evidence type="ECO:0000256" key="11">
    <source>
        <dbReference type="ARBA" id="ARBA00023157"/>
    </source>
</evidence>
<comment type="cofactor">
    <cofactor evidence="15 18">
        <name>heme b</name>
        <dbReference type="ChEBI" id="CHEBI:60344"/>
    </cofactor>
    <text evidence="15 18">Binds 1 heme b (iron(II)-protoporphyrin IX) group per subunit.</text>
</comment>
<evidence type="ECO:0000313" key="20">
    <source>
        <dbReference type="EMBL" id="MBX18058.1"/>
    </source>
</evidence>
<keyword evidence="12" id="KW-0325">Glycoprotein</keyword>
<dbReference type="InterPro" id="IPR019794">
    <property type="entry name" value="Peroxidases_AS"/>
</dbReference>
<dbReference type="PROSITE" id="PS50873">
    <property type="entry name" value="PEROXIDASE_4"/>
    <property type="match status" value="1"/>
</dbReference>
<dbReference type="InterPro" id="IPR033905">
    <property type="entry name" value="Secretory_peroxidase"/>
</dbReference>
<comment type="cofactor">
    <cofactor evidence="15 18">
        <name>Ca(2+)</name>
        <dbReference type="ChEBI" id="CHEBI:29108"/>
    </cofactor>
    <text evidence="15 18">Binds 2 calcium ions per subunit.</text>
</comment>
<keyword evidence="18" id="KW-0732">Signal</keyword>
<evidence type="ECO:0000256" key="5">
    <source>
        <dbReference type="ARBA" id="ARBA00022559"/>
    </source>
</evidence>
<dbReference type="PRINTS" id="PR00461">
    <property type="entry name" value="PLPEROXIDASE"/>
</dbReference>
<evidence type="ECO:0000256" key="15">
    <source>
        <dbReference type="PIRSR" id="PIRSR600823-3"/>
    </source>
</evidence>
<evidence type="ECO:0000256" key="6">
    <source>
        <dbReference type="ARBA" id="ARBA00022617"/>
    </source>
</evidence>
<sequence length="326" mass="35422">MAASNRSLSFCLFMTTVAFLVVFTGTSSAQLSTTFYSKCCPKLFSTVRSVVQSAVSKERRMGASLVRLFFHDCFVNGCDGSILLADTATFIGEQTAGPNNNSLRGFAVIDRIKSEVEKVCPGVVSCADIIAIAARESTVLLGGPYWDVKLGRRDSRTASFSAANGSDFPSPIFTLGNLINRFQARGLSIKDLVALSGAHTIGQARCTIFRNRIYNETNIDSSFANLRRKNCPRTTGSGDNNLAPLDARSPNAFDNAYYENLVNYKGLLHSDQVLFSGGSTDSLVRTYSKNPKTFNSDFVAAMIKMGDIEPLTGSKGEIRKKCNRVN</sequence>
<dbReference type="PROSITE" id="PS00435">
    <property type="entry name" value="PEROXIDASE_1"/>
    <property type="match status" value="1"/>
</dbReference>
<dbReference type="GO" id="GO:0042744">
    <property type="term" value="P:hydrogen peroxide catabolic process"/>
    <property type="evidence" value="ECO:0007669"/>
    <property type="project" value="UniProtKB-KW"/>
</dbReference>
<evidence type="ECO:0000256" key="9">
    <source>
        <dbReference type="ARBA" id="ARBA00023002"/>
    </source>
</evidence>
<feature type="signal peptide" evidence="18">
    <location>
        <begin position="1"/>
        <end position="29"/>
    </location>
</feature>
<keyword evidence="18" id="KW-0964">Secreted</keyword>
<reference evidence="20" key="1">
    <citation type="submission" date="2018-02" db="EMBL/GenBank/DDBJ databases">
        <title>Rhizophora mucronata_Transcriptome.</title>
        <authorList>
            <person name="Meera S.P."/>
            <person name="Sreeshan A."/>
            <person name="Augustine A."/>
        </authorList>
    </citation>
    <scope>NUCLEOTIDE SEQUENCE</scope>
    <source>
        <tissue evidence="20">Leaf</tissue>
    </source>
</reference>
<dbReference type="InterPro" id="IPR000823">
    <property type="entry name" value="Peroxidase_pln"/>
</dbReference>
<evidence type="ECO:0000256" key="3">
    <source>
        <dbReference type="ARBA" id="ARBA00006873"/>
    </source>
</evidence>
<dbReference type="GO" id="GO:0006979">
    <property type="term" value="P:response to oxidative stress"/>
    <property type="evidence" value="ECO:0007669"/>
    <property type="project" value="UniProtKB-UniRule"/>
</dbReference>
<feature type="binding site" evidence="14">
    <location>
        <position position="169"/>
    </location>
    <ligand>
        <name>substrate</name>
    </ligand>
</feature>
<evidence type="ECO:0000256" key="13">
    <source>
        <dbReference type="PIRSR" id="PIRSR600823-1"/>
    </source>
</evidence>
<evidence type="ECO:0000256" key="17">
    <source>
        <dbReference type="PIRSR" id="PIRSR600823-5"/>
    </source>
</evidence>
<keyword evidence="10 15" id="KW-0408">Iron</keyword>
<comment type="catalytic activity">
    <reaction evidence="1 18">
        <text>2 a phenolic donor + H2O2 = 2 a phenolic radical donor + 2 H2O</text>
        <dbReference type="Rhea" id="RHEA:56136"/>
        <dbReference type="ChEBI" id="CHEBI:15377"/>
        <dbReference type="ChEBI" id="CHEBI:16240"/>
        <dbReference type="ChEBI" id="CHEBI:139520"/>
        <dbReference type="ChEBI" id="CHEBI:139521"/>
        <dbReference type="EC" id="1.11.1.7"/>
    </reaction>
</comment>
<keyword evidence="7 15" id="KW-0479">Metal-binding</keyword>
<feature type="active site" description="Proton acceptor" evidence="13">
    <location>
        <position position="71"/>
    </location>
</feature>
<feature type="binding site" evidence="15">
    <location>
        <position position="72"/>
    </location>
    <ligand>
        <name>Ca(2+)</name>
        <dbReference type="ChEBI" id="CHEBI:29108"/>
        <label>1</label>
    </ligand>
</feature>
<dbReference type="Gene3D" id="1.10.520.10">
    <property type="match status" value="1"/>
</dbReference>
<keyword evidence="5 18" id="KW-0575">Peroxidase</keyword>
<feature type="binding site" evidence="15">
    <location>
        <position position="79"/>
    </location>
    <ligand>
        <name>Ca(2+)</name>
        <dbReference type="ChEBI" id="CHEBI:29108"/>
        <label>1</label>
    </ligand>
</feature>
<feature type="binding site" evidence="15">
    <location>
        <position position="254"/>
    </location>
    <ligand>
        <name>Ca(2+)</name>
        <dbReference type="ChEBI" id="CHEBI:29108"/>
        <label>2</label>
    </ligand>
</feature>
<dbReference type="EC" id="1.11.1.7" evidence="4 18"/>
<accession>A0A2P2LJA6</accession>
<evidence type="ECO:0000256" key="18">
    <source>
        <dbReference type="RuleBase" id="RU362060"/>
    </source>
</evidence>
<dbReference type="PANTHER" id="PTHR31388">
    <property type="entry name" value="PEROXIDASE 72-RELATED"/>
    <property type="match status" value="1"/>
</dbReference>
<feature type="disulfide bond" evidence="17">
    <location>
        <begin position="40"/>
        <end position="120"/>
    </location>
</feature>
<dbReference type="EMBL" id="GGEC01037574">
    <property type="protein sequence ID" value="MBX18058.1"/>
    <property type="molecule type" value="Transcribed_RNA"/>
</dbReference>
<feature type="binding site" evidence="15">
    <location>
        <position position="200"/>
    </location>
    <ligand>
        <name>Ca(2+)</name>
        <dbReference type="ChEBI" id="CHEBI:29108"/>
        <label>2</label>
    </ligand>
</feature>
<comment type="similarity">
    <text evidence="18">Belongs to the peroxidase family. Classical plant (class III) peroxidase subfamily.</text>
</comment>
<evidence type="ECO:0000256" key="4">
    <source>
        <dbReference type="ARBA" id="ARBA00012313"/>
    </source>
</evidence>
<comment type="subcellular location">
    <subcellularLocation>
        <location evidence="18">Secreted</location>
    </subcellularLocation>
</comment>
<feature type="site" description="Transition state stabilizer" evidence="16">
    <location>
        <position position="67"/>
    </location>
</feature>
<organism evidence="20">
    <name type="scientific">Rhizophora mucronata</name>
    <name type="common">Asiatic mangrove</name>
    <dbReference type="NCBI Taxonomy" id="61149"/>
    <lineage>
        <taxon>Eukaryota</taxon>
        <taxon>Viridiplantae</taxon>
        <taxon>Streptophyta</taxon>
        <taxon>Embryophyta</taxon>
        <taxon>Tracheophyta</taxon>
        <taxon>Spermatophyta</taxon>
        <taxon>Magnoliopsida</taxon>
        <taxon>eudicotyledons</taxon>
        <taxon>Gunneridae</taxon>
        <taxon>Pentapetalae</taxon>
        <taxon>rosids</taxon>
        <taxon>fabids</taxon>
        <taxon>Malpighiales</taxon>
        <taxon>Rhizophoraceae</taxon>
        <taxon>Rhizophora</taxon>
    </lineage>
</organism>
<proteinExistence type="inferred from homology"/>
<dbReference type="GO" id="GO:0140825">
    <property type="term" value="F:lactoperoxidase activity"/>
    <property type="evidence" value="ECO:0007669"/>
    <property type="project" value="UniProtKB-EC"/>
</dbReference>
<evidence type="ECO:0000256" key="7">
    <source>
        <dbReference type="ARBA" id="ARBA00022723"/>
    </source>
</evidence>
<keyword evidence="11 17" id="KW-1015">Disulfide bond</keyword>
<dbReference type="InterPro" id="IPR010255">
    <property type="entry name" value="Haem_peroxidase_sf"/>
</dbReference>
<feature type="binding site" evidence="15">
    <location>
        <position position="246"/>
    </location>
    <ligand>
        <name>Ca(2+)</name>
        <dbReference type="ChEBI" id="CHEBI:29108"/>
        <label>2</label>
    </ligand>
</feature>
<dbReference type="PRINTS" id="PR00458">
    <property type="entry name" value="PEROXIDASE"/>
</dbReference>
<dbReference type="PANTHER" id="PTHR31388:SF144">
    <property type="entry name" value="PEROXIDASE 67-RELATED"/>
    <property type="match status" value="1"/>
</dbReference>
<dbReference type="GO" id="GO:0046872">
    <property type="term" value="F:metal ion binding"/>
    <property type="evidence" value="ECO:0007669"/>
    <property type="project" value="UniProtKB-UniRule"/>
</dbReference>
<protein>
    <recommendedName>
        <fullName evidence="4 18">Peroxidase</fullName>
        <ecNumber evidence="4 18">1.11.1.7</ecNumber>
    </recommendedName>
</protein>
<evidence type="ECO:0000259" key="19">
    <source>
        <dbReference type="PROSITE" id="PS50873"/>
    </source>
</evidence>
<feature type="binding site" evidence="15">
    <location>
        <position position="75"/>
    </location>
    <ligand>
        <name>Ca(2+)</name>
        <dbReference type="ChEBI" id="CHEBI:29108"/>
        <label>1</label>
    </ligand>
</feature>
<dbReference type="GO" id="GO:0020037">
    <property type="term" value="F:heme binding"/>
    <property type="evidence" value="ECO:0007669"/>
    <property type="project" value="UniProtKB-UniRule"/>
</dbReference>
<dbReference type="SUPFAM" id="SSF48113">
    <property type="entry name" value="Heme-dependent peroxidases"/>
    <property type="match status" value="1"/>
</dbReference>
<dbReference type="InterPro" id="IPR002016">
    <property type="entry name" value="Haem_peroxidase"/>
</dbReference>
<evidence type="ECO:0000256" key="8">
    <source>
        <dbReference type="ARBA" id="ARBA00022837"/>
    </source>
</evidence>
<dbReference type="Gene3D" id="1.10.420.10">
    <property type="entry name" value="Peroxidase, domain 2"/>
    <property type="match status" value="1"/>
</dbReference>
<dbReference type="CDD" id="cd00693">
    <property type="entry name" value="secretory_peroxidase"/>
    <property type="match status" value="1"/>
</dbReference>
<feature type="domain" description="Plant heme peroxidase family profile" evidence="19">
    <location>
        <begin position="30"/>
        <end position="326"/>
    </location>
</feature>